<dbReference type="SUPFAM" id="SSF51735">
    <property type="entry name" value="NAD(P)-binding Rossmann-fold domains"/>
    <property type="match status" value="1"/>
</dbReference>
<feature type="domain" description="Enoyl reductase (ER)" evidence="2">
    <location>
        <begin position="12"/>
        <end position="320"/>
    </location>
</feature>
<keyword evidence="1" id="KW-0521">NADP</keyword>
<dbReference type="SMART" id="SM00829">
    <property type="entry name" value="PKS_ER"/>
    <property type="match status" value="1"/>
</dbReference>
<dbReference type="Gene3D" id="3.90.180.10">
    <property type="entry name" value="Medium-chain alcohol dehydrogenases, catalytic domain"/>
    <property type="match status" value="1"/>
</dbReference>
<dbReference type="Pfam" id="PF08240">
    <property type="entry name" value="ADH_N"/>
    <property type="match status" value="1"/>
</dbReference>
<name>A0ABW4RVS7_9ACTN</name>
<dbReference type="RefSeq" id="WP_343874665.1">
    <property type="nucleotide sequence ID" value="NZ_BAAAIX010000027.1"/>
</dbReference>
<keyword evidence="4" id="KW-1185">Reference proteome</keyword>
<evidence type="ECO:0000259" key="2">
    <source>
        <dbReference type="SMART" id="SM00829"/>
    </source>
</evidence>
<gene>
    <name evidence="3" type="ORF">ACFSCS_09235</name>
</gene>
<reference evidence="4" key="1">
    <citation type="journal article" date="2019" name="Int. J. Syst. Evol. Microbiol.">
        <title>The Global Catalogue of Microorganisms (GCM) 10K type strain sequencing project: providing services to taxonomists for standard genome sequencing and annotation.</title>
        <authorList>
            <consortium name="The Broad Institute Genomics Platform"/>
            <consortium name="The Broad Institute Genome Sequencing Center for Infectious Disease"/>
            <person name="Wu L."/>
            <person name="Ma J."/>
        </authorList>
    </citation>
    <scope>NUCLEOTIDE SEQUENCE [LARGE SCALE GENOMIC DNA]</scope>
    <source>
        <strain evidence="4">CAIM 431</strain>
    </source>
</reference>
<evidence type="ECO:0000313" key="4">
    <source>
        <dbReference type="Proteomes" id="UP001597326"/>
    </source>
</evidence>
<sequence length="325" mass="34460">MRAVWYERQGPAAEVLQVGELADPEPADGEVRVRVLLSGVNPGDVRKREDSFGHGMAHPRVVPHSDGMGVVDRVGPGVDPARLGSRVWLWGAQSYRAFGTAADLVVVPEHLAVALPDEVDDELAACLGIPGITAHRCILGDGPVAGRTVLVHGLLGGVASMAAALARRDGATVIGTVRRTTDLAEAEGLADHVVALDDDPAGRVRSLAPRGVDRVVEVALAANLDLDRQVLAQHGVISAYASDQPEVVLPFWPMLFDNLSLRLVGSDDFTPAQREAAVADLTAAAAEGWLRPRIAEPLPLEQCARAHDLVAAGSRERQLLRVQQP</sequence>
<dbReference type="InterPro" id="IPR013149">
    <property type="entry name" value="ADH-like_C"/>
</dbReference>
<dbReference type="SUPFAM" id="SSF50129">
    <property type="entry name" value="GroES-like"/>
    <property type="match status" value="1"/>
</dbReference>
<dbReference type="InterPro" id="IPR036291">
    <property type="entry name" value="NAD(P)-bd_dom_sf"/>
</dbReference>
<evidence type="ECO:0000256" key="1">
    <source>
        <dbReference type="ARBA" id="ARBA00022857"/>
    </source>
</evidence>
<dbReference type="Pfam" id="PF00107">
    <property type="entry name" value="ADH_zinc_N"/>
    <property type="match status" value="1"/>
</dbReference>
<comment type="caution">
    <text evidence="3">The sequence shown here is derived from an EMBL/GenBank/DDBJ whole genome shotgun (WGS) entry which is preliminary data.</text>
</comment>
<dbReference type="InterPro" id="IPR051603">
    <property type="entry name" value="Zinc-ADH_QOR/CCCR"/>
</dbReference>
<dbReference type="InterPro" id="IPR011032">
    <property type="entry name" value="GroES-like_sf"/>
</dbReference>
<organism evidence="3 4">
    <name type="scientific">Luteococcus peritonei</name>
    <dbReference type="NCBI Taxonomy" id="88874"/>
    <lineage>
        <taxon>Bacteria</taxon>
        <taxon>Bacillati</taxon>
        <taxon>Actinomycetota</taxon>
        <taxon>Actinomycetes</taxon>
        <taxon>Propionibacteriales</taxon>
        <taxon>Propionibacteriaceae</taxon>
        <taxon>Luteococcus</taxon>
    </lineage>
</organism>
<evidence type="ECO:0000313" key="3">
    <source>
        <dbReference type="EMBL" id="MFD1890361.1"/>
    </source>
</evidence>
<dbReference type="Proteomes" id="UP001597326">
    <property type="component" value="Unassembled WGS sequence"/>
</dbReference>
<dbReference type="InterPro" id="IPR013154">
    <property type="entry name" value="ADH-like_N"/>
</dbReference>
<dbReference type="CDD" id="cd08253">
    <property type="entry name" value="zeta_crystallin"/>
    <property type="match status" value="1"/>
</dbReference>
<dbReference type="Gene3D" id="3.40.50.720">
    <property type="entry name" value="NAD(P)-binding Rossmann-like Domain"/>
    <property type="match status" value="1"/>
</dbReference>
<dbReference type="PANTHER" id="PTHR44154">
    <property type="entry name" value="QUINONE OXIDOREDUCTASE"/>
    <property type="match status" value="1"/>
</dbReference>
<accession>A0ABW4RVS7</accession>
<proteinExistence type="predicted"/>
<dbReference type="InterPro" id="IPR020843">
    <property type="entry name" value="ER"/>
</dbReference>
<dbReference type="PANTHER" id="PTHR44154:SF1">
    <property type="entry name" value="QUINONE OXIDOREDUCTASE"/>
    <property type="match status" value="1"/>
</dbReference>
<protein>
    <submittedName>
        <fullName evidence="3">NADPH:quinone reductase</fullName>
    </submittedName>
</protein>
<dbReference type="EMBL" id="JBHUFZ010000019">
    <property type="protein sequence ID" value="MFD1890361.1"/>
    <property type="molecule type" value="Genomic_DNA"/>
</dbReference>